<gene>
    <name evidence="2" type="ORF">OMP40_05845</name>
</gene>
<proteinExistence type="predicted"/>
<evidence type="ECO:0000313" key="3">
    <source>
        <dbReference type="Proteomes" id="UP001153404"/>
    </source>
</evidence>
<evidence type="ECO:0000313" key="2">
    <source>
        <dbReference type="EMBL" id="MDG0808959.1"/>
    </source>
</evidence>
<accession>A0A9X4KU93</accession>
<name>A0A9X4KU93_9BACL</name>
<dbReference type="EMBL" id="JAPDIA010000003">
    <property type="protein sequence ID" value="MDG0808959.1"/>
    <property type="molecule type" value="Genomic_DNA"/>
</dbReference>
<dbReference type="RefSeq" id="WP_277529948.1">
    <property type="nucleotide sequence ID" value="NZ_JAPDIA010000003.1"/>
</dbReference>
<comment type="caution">
    <text evidence="2">The sequence shown here is derived from an EMBL/GenBank/DDBJ whole genome shotgun (WGS) entry which is preliminary data.</text>
</comment>
<dbReference type="Proteomes" id="UP001153404">
    <property type="component" value="Unassembled WGS sequence"/>
</dbReference>
<sequence length="116" mass="11812">MANENPSKAGQEPMIKLQPNGVAPVLSYNVPEPTAYSGRNFIDLQLHDGYFLPTAARSGLQREGLLAAATACVRGAGAFLRGAASGEAAFGRADDDALRQSDAGGGRAPGSGGPQV</sequence>
<feature type="compositionally biased region" description="Gly residues" evidence="1">
    <location>
        <begin position="103"/>
        <end position="116"/>
    </location>
</feature>
<keyword evidence="3" id="KW-1185">Reference proteome</keyword>
<dbReference type="AlphaFoldDB" id="A0A9X4KU93"/>
<organism evidence="2 3">
    <name type="scientific">Cohnella rhizosphaerae</name>
    <dbReference type="NCBI Taxonomy" id="1457232"/>
    <lineage>
        <taxon>Bacteria</taxon>
        <taxon>Bacillati</taxon>
        <taxon>Bacillota</taxon>
        <taxon>Bacilli</taxon>
        <taxon>Bacillales</taxon>
        <taxon>Paenibacillaceae</taxon>
        <taxon>Cohnella</taxon>
    </lineage>
</organism>
<feature type="region of interest" description="Disordered" evidence="1">
    <location>
        <begin position="94"/>
        <end position="116"/>
    </location>
</feature>
<evidence type="ECO:0000256" key="1">
    <source>
        <dbReference type="SAM" id="MobiDB-lite"/>
    </source>
</evidence>
<protein>
    <submittedName>
        <fullName evidence="2">Uncharacterized protein</fullName>
    </submittedName>
</protein>
<reference evidence="2" key="1">
    <citation type="submission" date="2022-10" db="EMBL/GenBank/DDBJ databases">
        <title>Comparative genomic analysis of Cohnella hashimotonis sp. nov., isolated from the International Space Station.</title>
        <authorList>
            <person name="Simpson A."/>
            <person name="Venkateswaran K."/>
        </authorList>
    </citation>
    <scope>NUCLEOTIDE SEQUENCE</scope>
    <source>
        <strain evidence="2">DSM 28161</strain>
    </source>
</reference>